<evidence type="ECO:0000256" key="1">
    <source>
        <dbReference type="ARBA" id="ARBA00004653"/>
    </source>
</evidence>
<dbReference type="InterPro" id="IPR029044">
    <property type="entry name" value="Nucleotide-diphossugar_trans"/>
</dbReference>
<keyword evidence="3 7" id="KW-0812">Transmembrane</keyword>
<dbReference type="PANTHER" id="PTHR32044">
    <property type="entry name" value="GLUCOMANNAN 4-BETA-MANNOSYLTRANSFERASE 9"/>
    <property type="match status" value="1"/>
</dbReference>
<evidence type="ECO:0000256" key="5">
    <source>
        <dbReference type="ARBA" id="ARBA00023136"/>
    </source>
</evidence>
<evidence type="ECO:0000256" key="6">
    <source>
        <dbReference type="SAM" id="MobiDB-lite"/>
    </source>
</evidence>
<dbReference type="OrthoDB" id="9806824at2"/>
<protein>
    <submittedName>
        <fullName evidence="9">Beta-monoglucosyldiacylglycerol synthase</fullName>
        <ecNumber evidence="9">2.4.1.-</ecNumber>
    </submittedName>
</protein>
<accession>A0A0M2H398</accession>
<evidence type="ECO:0000256" key="4">
    <source>
        <dbReference type="ARBA" id="ARBA00022989"/>
    </source>
</evidence>
<comment type="subcellular location">
    <subcellularLocation>
        <location evidence="1">Golgi apparatus membrane</location>
        <topology evidence="1">Multi-pass membrane protein</topology>
    </subcellularLocation>
</comment>
<dbReference type="EC" id="2.4.1.-" evidence="9"/>
<dbReference type="Proteomes" id="UP000033956">
    <property type="component" value="Unassembled WGS sequence"/>
</dbReference>
<feature type="transmembrane region" description="Helical" evidence="7">
    <location>
        <begin position="550"/>
        <end position="570"/>
    </location>
</feature>
<keyword evidence="9" id="KW-0328">Glycosyltransferase</keyword>
<dbReference type="STRING" id="92835.RS81_02573"/>
<feature type="transmembrane region" description="Helical" evidence="7">
    <location>
        <begin position="397"/>
        <end position="418"/>
    </location>
</feature>
<gene>
    <name evidence="9" type="ORF">RS81_02573</name>
</gene>
<evidence type="ECO:0000256" key="2">
    <source>
        <dbReference type="ARBA" id="ARBA00022679"/>
    </source>
</evidence>
<feature type="transmembrane region" description="Helical" evidence="7">
    <location>
        <begin position="48"/>
        <end position="69"/>
    </location>
</feature>
<dbReference type="SUPFAM" id="SSF53448">
    <property type="entry name" value="Nucleotide-diphospho-sugar transferases"/>
    <property type="match status" value="1"/>
</dbReference>
<dbReference type="Gene3D" id="3.90.550.10">
    <property type="entry name" value="Spore Coat Polysaccharide Biosynthesis Protein SpsA, Chain A"/>
    <property type="match status" value="1"/>
</dbReference>
<keyword evidence="5 7" id="KW-0472">Membrane</keyword>
<dbReference type="PANTHER" id="PTHR32044:SF80">
    <property type="entry name" value="XYLOGLUCAN GLYCOSYLTRANSFERASE 2-RELATED"/>
    <property type="match status" value="1"/>
</dbReference>
<evidence type="ECO:0000313" key="9">
    <source>
        <dbReference type="EMBL" id="KJL38778.1"/>
    </source>
</evidence>
<name>A0A0M2H398_9MICO</name>
<organism evidence="9 10">
    <name type="scientific">Microbacterium terrae</name>
    <dbReference type="NCBI Taxonomy" id="69369"/>
    <lineage>
        <taxon>Bacteria</taxon>
        <taxon>Bacillati</taxon>
        <taxon>Actinomycetota</taxon>
        <taxon>Actinomycetes</taxon>
        <taxon>Micrococcales</taxon>
        <taxon>Microbacteriaceae</taxon>
        <taxon>Microbacterium</taxon>
    </lineage>
</organism>
<evidence type="ECO:0000256" key="7">
    <source>
        <dbReference type="SAM" id="Phobius"/>
    </source>
</evidence>
<sequence>MLTDSYSPHTDAPPRADAPDDGRATDRIAGPVERPVGAARRGPWWRSALWLAGALTVAVTAIVVLPAPAVGTPGWWIATLLLHAPFAAILLFLAAGSIERLGFLAIGRSHRPRGRLPEDAPLVCVQVPLFNEPAVAARVIAAVGALRWPAARLEIQILDDSTEQTAREIVDVAAADLRRRSGAQVSVRRRDARTGYKAGALEAGRRATSAEFITIFDADFLPTPDFLDRTIPHFFRADGSADEGLALVQAQWGHLNADQSPLTRSQSLWVDDHHTVQMSWRSAAWGFVNFTGTAGVWRASAIERAGGWRAASLVEDCELSFRHLFAGYRTTFVRDVIAPAELPTTVTAYKAQQKRWTQGWAQVQRLHLRTLARECETSATRRLHLLYHMCIPWQWPLWALWITLMPALIQSGLWFGAFGTAAGLGVYLVPMTLWLAMATVIASAATPELYPDRLRRFGARIARVAPYVVINTGMLPHQLCAFLEGLAGPLHTEFERTPKSAAVAGSKPLPPAQRAKRSSVRIHWPYVSAEAAFVAFQLTWAIVFAAQGQVWPALGATFLAGCVLTLGAFYGDHAGRMFFVIDTRRR</sequence>
<feature type="transmembrane region" description="Helical" evidence="7">
    <location>
        <begin position="424"/>
        <end position="446"/>
    </location>
</feature>
<feature type="domain" description="Glycosyltransferase 2-like" evidence="8">
    <location>
        <begin position="212"/>
        <end position="407"/>
    </location>
</feature>
<evidence type="ECO:0000256" key="3">
    <source>
        <dbReference type="ARBA" id="ARBA00022692"/>
    </source>
</evidence>
<feature type="transmembrane region" description="Helical" evidence="7">
    <location>
        <begin position="75"/>
        <end position="98"/>
    </location>
</feature>
<keyword evidence="10" id="KW-1185">Reference proteome</keyword>
<keyword evidence="4 7" id="KW-1133">Transmembrane helix</keyword>
<dbReference type="RefSeq" id="WP_052682571.1">
    <property type="nucleotide sequence ID" value="NZ_BAAAUP010000002.1"/>
</dbReference>
<feature type="region of interest" description="Disordered" evidence="6">
    <location>
        <begin position="1"/>
        <end position="32"/>
    </location>
</feature>
<keyword evidence="2 9" id="KW-0808">Transferase</keyword>
<reference evidence="9 10" key="1">
    <citation type="submission" date="2015-02" db="EMBL/GenBank/DDBJ databases">
        <title>Draft genome sequences of ten Microbacterium spp. with emphasis on heavy metal contaminated environments.</title>
        <authorList>
            <person name="Corretto E."/>
        </authorList>
    </citation>
    <scope>NUCLEOTIDE SEQUENCE [LARGE SCALE GENOMIC DNA]</scope>
    <source>
        <strain evidence="9 10">DSM 12510</strain>
    </source>
</reference>
<proteinExistence type="predicted"/>
<evidence type="ECO:0000259" key="8">
    <source>
        <dbReference type="Pfam" id="PF13632"/>
    </source>
</evidence>
<feature type="compositionally biased region" description="Basic and acidic residues" evidence="6">
    <location>
        <begin position="12"/>
        <end position="26"/>
    </location>
</feature>
<feature type="transmembrane region" description="Helical" evidence="7">
    <location>
        <begin position="524"/>
        <end position="544"/>
    </location>
</feature>
<dbReference type="EMBL" id="JYIZ01000054">
    <property type="protein sequence ID" value="KJL38778.1"/>
    <property type="molecule type" value="Genomic_DNA"/>
</dbReference>
<evidence type="ECO:0000313" key="10">
    <source>
        <dbReference type="Proteomes" id="UP000033956"/>
    </source>
</evidence>
<dbReference type="AlphaFoldDB" id="A0A0M2H398"/>
<dbReference type="Pfam" id="PF13632">
    <property type="entry name" value="Glyco_trans_2_3"/>
    <property type="match status" value="1"/>
</dbReference>
<dbReference type="GO" id="GO:0016757">
    <property type="term" value="F:glycosyltransferase activity"/>
    <property type="evidence" value="ECO:0007669"/>
    <property type="project" value="UniProtKB-KW"/>
</dbReference>
<dbReference type="PATRIC" id="fig|92835.4.peg.2607"/>
<dbReference type="InterPro" id="IPR001173">
    <property type="entry name" value="Glyco_trans_2-like"/>
</dbReference>
<comment type="caution">
    <text evidence="9">The sequence shown here is derived from an EMBL/GenBank/DDBJ whole genome shotgun (WGS) entry which is preliminary data.</text>
</comment>